<organism evidence="3 4">
    <name type="scientific">Rhizobium lusitanum</name>
    <dbReference type="NCBI Taxonomy" id="293958"/>
    <lineage>
        <taxon>Bacteria</taxon>
        <taxon>Pseudomonadati</taxon>
        <taxon>Pseudomonadota</taxon>
        <taxon>Alphaproteobacteria</taxon>
        <taxon>Hyphomicrobiales</taxon>
        <taxon>Rhizobiaceae</taxon>
        <taxon>Rhizobium/Agrobacterium group</taxon>
        <taxon>Rhizobium</taxon>
    </lineage>
</organism>
<dbReference type="Gene3D" id="3.30.1380.10">
    <property type="match status" value="1"/>
</dbReference>
<dbReference type="RefSeq" id="WP_092575115.1">
    <property type="nucleotide sequence ID" value="NZ_FMAF01000013.1"/>
</dbReference>
<dbReference type="GO" id="GO:0008233">
    <property type="term" value="F:peptidase activity"/>
    <property type="evidence" value="ECO:0007669"/>
    <property type="project" value="InterPro"/>
</dbReference>
<sequence>MAYTLSARSNSRLIGVHPDLVRVVRRAIQITEVDFTVLEGVRDIGRQKEMVTSGASTTMNSRHLRAENGYGHAVDLAPVVNGSVSWDWPLYHKIVKAMKQAAKELRIAIEWGGDWKTFKDGPHWQLPWKQYPSKGPVAGAKYTAETETRAKSKAVALVAGGMGAAAPVAQEPLVKAVEIVSAQQGDLSSGDWLRMAIALIVVVLTVYLAWRKLS</sequence>
<proteinExistence type="predicted"/>
<evidence type="ECO:0000256" key="1">
    <source>
        <dbReference type="SAM" id="Phobius"/>
    </source>
</evidence>
<feature type="transmembrane region" description="Helical" evidence="1">
    <location>
        <begin position="192"/>
        <end position="210"/>
    </location>
</feature>
<gene>
    <name evidence="3" type="ORF">GA0061101_113117</name>
</gene>
<dbReference type="EMBL" id="FMAF01000013">
    <property type="protein sequence ID" value="SCB41148.1"/>
    <property type="molecule type" value="Genomic_DNA"/>
</dbReference>
<name>A0A1C3WMK0_9HYPH</name>
<dbReference type="CDD" id="cd14845">
    <property type="entry name" value="L-Ala-D-Glu_peptidase_like"/>
    <property type="match status" value="1"/>
</dbReference>
<dbReference type="Proteomes" id="UP000199205">
    <property type="component" value="Unassembled WGS sequence"/>
</dbReference>
<protein>
    <submittedName>
        <fullName evidence="3">Peptidoglycan L-alanyl-D-glutamate endopeptidase CwlK</fullName>
    </submittedName>
</protein>
<dbReference type="AlphaFoldDB" id="A0A1C3WMK0"/>
<keyword evidence="1" id="KW-0472">Membrane</keyword>
<dbReference type="OrthoDB" id="8479979at2"/>
<keyword evidence="1" id="KW-1133">Transmembrane helix</keyword>
<evidence type="ECO:0000313" key="3">
    <source>
        <dbReference type="EMBL" id="SCB41148.1"/>
    </source>
</evidence>
<feature type="domain" description="Peptidase M15C" evidence="2">
    <location>
        <begin position="57"/>
        <end position="125"/>
    </location>
</feature>
<evidence type="ECO:0000313" key="4">
    <source>
        <dbReference type="Proteomes" id="UP000199205"/>
    </source>
</evidence>
<dbReference type="SUPFAM" id="SSF55166">
    <property type="entry name" value="Hedgehog/DD-peptidase"/>
    <property type="match status" value="1"/>
</dbReference>
<dbReference type="Pfam" id="PF13539">
    <property type="entry name" value="Peptidase_M15_4"/>
    <property type="match status" value="1"/>
</dbReference>
<dbReference type="InterPro" id="IPR009045">
    <property type="entry name" value="Zn_M74/Hedgehog-like"/>
</dbReference>
<keyword evidence="1" id="KW-0812">Transmembrane</keyword>
<dbReference type="InterPro" id="IPR039561">
    <property type="entry name" value="Peptidase_M15C"/>
</dbReference>
<evidence type="ECO:0000259" key="2">
    <source>
        <dbReference type="Pfam" id="PF13539"/>
    </source>
</evidence>
<accession>A0A1C3WMK0</accession>
<reference evidence="3 4" key="1">
    <citation type="submission" date="2016-08" db="EMBL/GenBank/DDBJ databases">
        <authorList>
            <person name="Seilhamer J.J."/>
        </authorList>
    </citation>
    <scope>NUCLEOTIDE SEQUENCE [LARGE SCALE GENOMIC DNA]</scope>
    <source>
        <strain evidence="3 4">P1-7</strain>
    </source>
</reference>